<evidence type="ECO:0000313" key="1">
    <source>
        <dbReference type="EMBL" id="SBO98762.1"/>
    </source>
</evidence>
<reference evidence="1" key="1">
    <citation type="submission" date="2016-04" db="EMBL/GenBank/DDBJ databases">
        <authorList>
            <person name="Evans L.H."/>
            <person name="Alamgir A."/>
            <person name="Owens N."/>
            <person name="Weber N.D."/>
            <person name="Virtaneva K."/>
            <person name="Barbian K."/>
            <person name="Babar A."/>
            <person name="Rosenke K."/>
        </authorList>
    </citation>
    <scope>NUCLEOTIDE SEQUENCE</scope>
    <source>
        <strain evidence="1">Nono1</strain>
    </source>
</reference>
<proteinExistence type="predicted"/>
<dbReference type="RefSeq" id="WP_225276284.1">
    <property type="nucleotide sequence ID" value="NZ_CP084058.1"/>
</dbReference>
<accession>A0A1M4EIW6</accession>
<sequence>MLAAIDFQGGTGTAELMEAVALLKRLNESGGRKVPEGAPTSFVPTRYAEYLAKARKDGDETRG</sequence>
<dbReference type="AlphaFoldDB" id="A0A1M4EIW6"/>
<dbReference type="EMBL" id="LT559118">
    <property type="protein sequence ID" value="SBO98762.1"/>
    <property type="molecule type" value="Genomic_DNA"/>
</dbReference>
<protein>
    <submittedName>
        <fullName evidence="1">Probable transposase</fullName>
    </submittedName>
</protein>
<gene>
    <name evidence="1" type="ORF">BN4615_P8278</name>
</gene>
<organism evidence="1">
    <name type="scientific">Nonomuraea gerenzanensis</name>
    <dbReference type="NCBI Taxonomy" id="93944"/>
    <lineage>
        <taxon>Bacteria</taxon>
        <taxon>Bacillati</taxon>
        <taxon>Actinomycetota</taxon>
        <taxon>Actinomycetes</taxon>
        <taxon>Streptosporangiales</taxon>
        <taxon>Streptosporangiaceae</taxon>
        <taxon>Nonomuraea</taxon>
    </lineage>
</organism>
<name>A0A1M4EIW6_9ACTN</name>